<dbReference type="OrthoDB" id="9815923at2"/>
<keyword evidence="1" id="KW-0175">Coiled coil</keyword>
<dbReference type="Proteomes" id="UP000078454">
    <property type="component" value="Unassembled WGS sequence"/>
</dbReference>
<reference evidence="2 3" key="1">
    <citation type="submission" date="2016-05" db="EMBL/GenBank/DDBJ databases">
        <title>Paenibacillus sp. 1ZS3-15 nov., isolated from the rhizosphere soil.</title>
        <authorList>
            <person name="Zhang X.X."/>
            <person name="Zhang J."/>
        </authorList>
    </citation>
    <scope>NUCLEOTIDE SEQUENCE [LARGE SCALE GENOMIC DNA]</scope>
    <source>
        <strain evidence="2 3">1ZS3-15</strain>
    </source>
</reference>
<gene>
    <name evidence="2" type="ORF">A8708_18370</name>
</gene>
<accession>A0A198AH23</accession>
<dbReference type="EMBL" id="LYPB01000050">
    <property type="protein sequence ID" value="OAS20527.1"/>
    <property type="molecule type" value="Genomic_DNA"/>
</dbReference>
<keyword evidence="3" id="KW-1185">Reference proteome</keyword>
<name>A0A198AH23_9BACL</name>
<evidence type="ECO:0000256" key="1">
    <source>
        <dbReference type="SAM" id="Coils"/>
    </source>
</evidence>
<organism evidence="2 3">
    <name type="scientific">Paenibacillus oryzisoli</name>
    <dbReference type="NCBI Taxonomy" id="1850517"/>
    <lineage>
        <taxon>Bacteria</taxon>
        <taxon>Bacillati</taxon>
        <taxon>Bacillota</taxon>
        <taxon>Bacilli</taxon>
        <taxon>Bacillales</taxon>
        <taxon>Paenibacillaceae</taxon>
        <taxon>Paenibacillus</taxon>
    </lineage>
</organism>
<dbReference type="CDD" id="cd02440">
    <property type="entry name" value="AdoMet_MTases"/>
    <property type="match status" value="1"/>
</dbReference>
<dbReference type="AlphaFoldDB" id="A0A198AH23"/>
<evidence type="ECO:0000313" key="3">
    <source>
        <dbReference type="Proteomes" id="UP000078454"/>
    </source>
</evidence>
<evidence type="ECO:0000313" key="2">
    <source>
        <dbReference type="EMBL" id="OAS20527.1"/>
    </source>
</evidence>
<dbReference type="Gene3D" id="3.40.50.150">
    <property type="entry name" value="Vaccinia Virus protein VP39"/>
    <property type="match status" value="1"/>
</dbReference>
<dbReference type="PANTHER" id="PTHR43861">
    <property type="entry name" value="TRANS-ACONITATE 2-METHYLTRANSFERASE-RELATED"/>
    <property type="match status" value="1"/>
</dbReference>
<feature type="coiled-coil region" evidence="1">
    <location>
        <begin position="337"/>
        <end position="385"/>
    </location>
</feature>
<dbReference type="InterPro" id="IPR029063">
    <property type="entry name" value="SAM-dependent_MTases_sf"/>
</dbReference>
<dbReference type="SUPFAM" id="SSF53335">
    <property type="entry name" value="S-adenosyl-L-methionine-dependent methyltransferases"/>
    <property type="match status" value="1"/>
</dbReference>
<comment type="caution">
    <text evidence="2">The sequence shown here is derived from an EMBL/GenBank/DDBJ whole genome shotgun (WGS) entry which is preliminary data.</text>
</comment>
<proteinExistence type="predicted"/>
<dbReference type="Pfam" id="PF13489">
    <property type="entry name" value="Methyltransf_23"/>
    <property type="match status" value="1"/>
</dbReference>
<dbReference type="STRING" id="1850517.A8708_18370"/>
<dbReference type="PANTHER" id="PTHR43861:SF6">
    <property type="entry name" value="METHYLTRANSFERASE TYPE 11"/>
    <property type="match status" value="1"/>
</dbReference>
<sequence length="428" mass="49915">MQDNNSIEIVECWCGCRQMDNFSEKYKKCRECQTLINTPRKNEVFYEVENDEDDFYGKKYWTGHQVDNYGYPNIFQRSRQDLTGRCLYWLRKVMEYKGTPGKTLEIGSGPGAFVQMLKSVGFEAKGLELSPWVANYGRNYHGVEIINSKIEDVSENMELKDIVVMMDVLEHFTDPVESMRHTLSVIKNDGIIVIQTPCYNHMSYEEMIATNDPFLIQLKDQEHLYLFSTKAVTMLLESYGFKYINFIDPLFPYDMFLIASAEELVQVGNDQVTAHLQSKPETRLILALLDLYDEVNRVSNEAEIRLANNKKLEQLLSECEYDREVRIQTIHKLESLLKESEADREARLQSIQKLEELLKESEADREARLQSIQKLEELLKESEADREARLIAIQKLESLLKESEIDREARLESIQKLEKLLQEKQGQV</sequence>
<protein>
    <recommendedName>
        <fullName evidence="4">Methyltransferase type 11</fullName>
    </recommendedName>
</protein>
<evidence type="ECO:0008006" key="4">
    <source>
        <dbReference type="Google" id="ProtNLM"/>
    </source>
</evidence>